<dbReference type="Gene3D" id="3.40.1390.30">
    <property type="entry name" value="NIF3 (NGG1p interacting factor 3)-like"/>
    <property type="match status" value="2"/>
</dbReference>
<dbReference type="InterPro" id="IPR036069">
    <property type="entry name" value="DUF34/NIF3_sf"/>
</dbReference>
<dbReference type="EMBL" id="DVMY01000092">
    <property type="protein sequence ID" value="HIU37830.1"/>
    <property type="molecule type" value="Genomic_DNA"/>
</dbReference>
<evidence type="ECO:0000256" key="2">
    <source>
        <dbReference type="ARBA" id="ARBA00011643"/>
    </source>
</evidence>
<feature type="binding site" evidence="5">
    <location>
        <position position="64"/>
    </location>
    <ligand>
        <name>a divalent metal cation</name>
        <dbReference type="ChEBI" id="CHEBI:60240"/>
        <label>2</label>
    </ligand>
</feature>
<evidence type="ECO:0000313" key="6">
    <source>
        <dbReference type="EMBL" id="HIU37830.1"/>
    </source>
</evidence>
<comment type="caution">
    <text evidence="6">The sequence shown here is derived from an EMBL/GenBank/DDBJ whole genome shotgun (WGS) entry which is preliminary data.</text>
</comment>
<feature type="binding site" evidence="5">
    <location>
        <position position="219"/>
    </location>
    <ligand>
        <name>a divalent metal cation</name>
        <dbReference type="ChEBI" id="CHEBI:60240"/>
        <label>1</label>
    </ligand>
</feature>
<feature type="binding site" evidence="5">
    <location>
        <position position="101"/>
    </location>
    <ligand>
        <name>a divalent metal cation</name>
        <dbReference type="ChEBI" id="CHEBI:60240"/>
        <label>1</label>
    </ligand>
</feature>
<evidence type="ECO:0000256" key="1">
    <source>
        <dbReference type="ARBA" id="ARBA00006964"/>
    </source>
</evidence>
<dbReference type="NCBIfam" id="TIGR00486">
    <property type="entry name" value="YbgI_SA1388"/>
    <property type="match status" value="1"/>
</dbReference>
<dbReference type="Proteomes" id="UP000824083">
    <property type="component" value="Unassembled WGS sequence"/>
</dbReference>
<evidence type="ECO:0000256" key="4">
    <source>
        <dbReference type="ARBA" id="ARBA00022723"/>
    </source>
</evidence>
<dbReference type="InterPro" id="IPR002678">
    <property type="entry name" value="DUF34/NIF3"/>
</dbReference>
<comment type="subunit">
    <text evidence="2">Homohexamer.</text>
</comment>
<dbReference type="Pfam" id="PF01784">
    <property type="entry name" value="DUF34_NIF3"/>
    <property type="match status" value="1"/>
</dbReference>
<dbReference type="PANTHER" id="PTHR13799">
    <property type="entry name" value="NGG1 INTERACTING FACTOR 3"/>
    <property type="match status" value="1"/>
</dbReference>
<dbReference type="GO" id="GO:0005737">
    <property type="term" value="C:cytoplasm"/>
    <property type="evidence" value="ECO:0007669"/>
    <property type="project" value="TreeGrafter"/>
</dbReference>
<dbReference type="SUPFAM" id="SSF102705">
    <property type="entry name" value="NIF3 (NGG1p interacting factor 3)-like"/>
    <property type="match status" value="1"/>
</dbReference>
<evidence type="ECO:0000256" key="3">
    <source>
        <dbReference type="ARBA" id="ARBA00022112"/>
    </source>
</evidence>
<proteinExistence type="inferred from homology"/>
<feature type="binding site" evidence="5">
    <location>
        <position position="215"/>
    </location>
    <ligand>
        <name>a divalent metal cation</name>
        <dbReference type="ChEBI" id="CHEBI:60240"/>
        <label>2</label>
    </ligand>
</feature>
<dbReference type="FunFam" id="3.40.1390.30:FF:000001">
    <property type="entry name" value="GTP cyclohydrolase 1 type 2"/>
    <property type="match status" value="1"/>
</dbReference>
<evidence type="ECO:0000256" key="5">
    <source>
        <dbReference type="PIRSR" id="PIRSR602678-1"/>
    </source>
</evidence>
<dbReference type="GO" id="GO:0046872">
    <property type="term" value="F:metal ion binding"/>
    <property type="evidence" value="ECO:0007669"/>
    <property type="project" value="UniProtKB-KW"/>
</dbReference>
<name>A0A9D1IJ07_9BURK</name>
<feature type="binding site" evidence="5">
    <location>
        <position position="63"/>
    </location>
    <ligand>
        <name>a divalent metal cation</name>
        <dbReference type="ChEBI" id="CHEBI:60240"/>
        <label>1</label>
    </ligand>
</feature>
<organism evidence="6 7">
    <name type="scientific">Candidatus Aphodousia faecigallinarum</name>
    <dbReference type="NCBI Taxonomy" id="2840677"/>
    <lineage>
        <taxon>Bacteria</taxon>
        <taxon>Pseudomonadati</taxon>
        <taxon>Pseudomonadota</taxon>
        <taxon>Betaproteobacteria</taxon>
        <taxon>Burkholderiales</taxon>
        <taxon>Sutterellaceae</taxon>
        <taxon>Sutterellaceae incertae sedis</taxon>
        <taxon>Candidatus Aphodousia</taxon>
    </lineage>
</organism>
<comment type="similarity">
    <text evidence="1">Belongs to the GTP cyclohydrolase I type 2/NIF3 family.</text>
</comment>
<evidence type="ECO:0000313" key="7">
    <source>
        <dbReference type="Proteomes" id="UP000824083"/>
    </source>
</evidence>
<reference evidence="6" key="1">
    <citation type="submission" date="2020-10" db="EMBL/GenBank/DDBJ databases">
        <authorList>
            <person name="Gilroy R."/>
        </authorList>
    </citation>
    <scope>NUCLEOTIDE SEQUENCE</scope>
    <source>
        <strain evidence="6">7463</strain>
    </source>
</reference>
<dbReference type="AlphaFoldDB" id="A0A9D1IJ07"/>
<dbReference type="PANTHER" id="PTHR13799:SF14">
    <property type="entry name" value="GTP CYCLOHYDROLASE 1 TYPE 2 HOMOLOG"/>
    <property type="match status" value="1"/>
</dbReference>
<accession>A0A9D1IJ07</accession>
<protein>
    <recommendedName>
        <fullName evidence="3">GTP cyclohydrolase 1 type 2 homolog</fullName>
    </recommendedName>
</protein>
<keyword evidence="4 5" id="KW-0479">Metal-binding</keyword>
<reference evidence="6" key="2">
    <citation type="journal article" date="2021" name="PeerJ">
        <title>Extensive microbial diversity within the chicken gut microbiome revealed by metagenomics and culture.</title>
        <authorList>
            <person name="Gilroy R."/>
            <person name="Ravi A."/>
            <person name="Getino M."/>
            <person name="Pursley I."/>
            <person name="Horton D.L."/>
            <person name="Alikhan N.F."/>
            <person name="Baker D."/>
            <person name="Gharbi K."/>
            <person name="Hall N."/>
            <person name="Watson M."/>
            <person name="Adriaenssens E.M."/>
            <person name="Foster-Nyarko E."/>
            <person name="Jarju S."/>
            <person name="Secka A."/>
            <person name="Antonio M."/>
            <person name="Oren A."/>
            <person name="Chaudhuri R.R."/>
            <person name="La Ragione R."/>
            <person name="Hildebrand F."/>
            <person name="Pallen M.J."/>
        </authorList>
    </citation>
    <scope>NUCLEOTIDE SEQUENCE</scope>
    <source>
        <strain evidence="6">7463</strain>
    </source>
</reference>
<sequence length="247" mass="27514">MQRQILIETLNELLHPELFKDYAPNGLQVEGKTEIARIVTAVTATRNVIDRAIELQADVLLVHHGWFWRGENPTITATKYRRLKALMSRDINLIAYHLPLDAHETLGNNAQMAKLLGACNIARGGQGDFIWTGEVQAISVKNLADQLKMSLQRAPLILGCEDKVLTKLAWCSGSAEDFFEDAIAMGAQAYISGEATERTTHLARETGIPYLVCGHHATERLGIQALGQWLQRTQNLECIFVDDENPI</sequence>
<gene>
    <name evidence="6" type="ORF">IAC56_06100</name>
</gene>